<feature type="compositionally biased region" description="Acidic residues" evidence="1">
    <location>
        <begin position="146"/>
        <end position="160"/>
    </location>
</feature>
<dbReference type="Gene3D" id="2.30.29.30">
    <property type="entry name" value="Pleckstrin-homology domain (PH domain)/Phosphotyrosine-binding domain (PTB)"/>
    <property type="match status" value="1"/>
</dbReference>
<feature type="compositionally biased region" description="Low complexity" evidence="1">
    <location>
        <begin position="1527"/>
        <end position="1542"/>
    </location>
</feature>
<dbReference type="CDD" id="cd00821">
    <property type="entry name" value="PH"/>
    <property type="match status" value="1"/>
</dbReference>
<organism evidence="2 3">
    <name type="scientific">Asterophora parasitica</name>
    <dbReference type="NCBI Taxonomy" id="117018"/>
    <lineage>
        <taxon>Eukaryota</taxon>
        <taxon>Fungi</taxon>
        <taxon>Dikarya</taxon>
        <taxon>Basidiomycota</taxon>
        <taxon>Agaricomycotina</taxon>
        <taxon>Agaricomycetes</taxon>
        <taxon>Agaricomycetidae</taxon>
        <taxon>Agaricales</taxon>
        <taxon>Tricholomatineae</taxon>
        <taxon>Lyophyllaceae</taxon>
        <taxon>Asterophora</taxon>
    </lineage>
</organism>
<feature type="compositionally biased region" description="Polar residues" evidence="1">
    <location>
        <begin position="1326"/>
        <end position="1336"/>
    </location>
</feature>
<feature type="compositionally biased region" description="Low complexity" evidence="1">
    <location>
        <begin position="65"/>
        <end position="75"/>
    </location>
</feature>
<feature type="compositionally biased region" description="Basic and acidic residues" evidence="1">
    <location>
        <begin position="752"/>
        <end position="763"/>
    </location>
</feature>
<feature type="compositionally biased region" description="Low complexity" evidence="1">
    <location>
        <begin position="1034"/>
        <end position="1044"/>
    </location>
</feature>
<feature type="compositionally biased region" description="Basic and acidic residues" evidence="1">
    <location>
        <begin position="772"/>
        <end position="810"/>
    </location>
</feature>
<evidence type="ECO:0000313" key="3">
    <source>
        <dbReference type="Proteomes" id="UP000775547"/>
    </source>
</evidence>
<feature type="region of interest" description="Disordered" evidence="1">
    <location>
        <begin position="1227"/>
        <end position="1258"/>
    </location>
</feature>
<feature type="compositionally biased region" description="Basic and acidic residues" evidence="1">
    <location>
        <begin position="631"/>
        <end position="645"/>
    </location>
</feature>
<feature type="compositionally biased region" description="Pro residues" evidence="1">
    <location>
        <begin position="992"/>
        <end position="1006"/>
    </location>
</feature>
<accession>A0A9P7G8Z2</accession>
<proteinExistence type="predicted"/>
<comment type="caution">
    <text evidence="2">The sequence shown here is derived from an EMBL/GenBank/DDBJ whole genome shotgun (WGS) entry which is preliminary data.</text>
</comment>
<dbReference type="EMBL" id="JABCKV010000049">
    <property type="protein sequence ID" value="KAG5645109.1"/>
    <property type="molecule type" value="Genomic_DNA"/>
</dbReference>
<keyword evidence="3" id="KW-1185">Reference proteome</keyword>
<dbReference type="SUPFAM" id="SSF50729">
    <property type="entry name" value="PH domain-like"/>
    <property type="match status" value="1"/>
</dbReference>
<feature type="compositionally biased region" description="Basic and acidic residues" evidence="1">
    <location>
        <begin position="1138"/>
        <end position="1148"/>
    </location>
</feature>
<feature type="compositionally biased region" description="Low complexity" evidence="1">
    <location>
        <begin position="1296"/>
        <end position="1312"/>
    </location>
</feature>
<feature type="compositionally biased region" description="Basic and acidic residues" evidence="1">
    <location>
        <begin position="680"/>
        <end position="713"/>
    </location>
</feature>
<feature type="region of interest" description="Disordered" evidence="1">
    <location>
        <begin position="59"/>
        <end position="184"/>
    </location>
</feature>
<feature type="compositionally biased region" description="Basic and acidic residues" evidence="1">
    <location>
        <begin position="652"/>
        <end position="664"/>
    </location>
</feature>
<reference evidence="2" key="2">
    <citation type="submission" date="2021-10" db="EMBL/GenBank/DDBJ databases">
        <title>Phylogenomics reveals ancestral predisposition of the termite-cultivated fungus Termitomyces towards a domesticated lifestyle.</title>
        <authorList>
            <person name="Auxier B."/>
            <person name="Grum-Grzhimaylo A."/>
            <person name="Cardenas M.E."/>
            <person name="Lodge J.D."/>
            <person name="Laessoe T."/>
            <person name="Pedersen O."/>
            <person name="Smith M.E."/>
            <person name="Kuyper T.W."/>
            <person name="Franco-Molano E.A."/>
            <person name="Baroni T.J."/>
            <person name="Aanen D.K."/>
        </authorList>
    </citation>
    <scope>NUCLEOTIDE SEQUENCE</scope>
    <source>
        <strain evidence="2">AP01</strain>
        <tissue evidence="2">Mycelium</tissue>
    </source>
</reference>
<feature type="compositionally biased region" description="Polar residues" evidence="1">
    <location>
        <begin position="485"/>
        <end position="500"/>
    </location>
</feature>
<dbReference type="InterPro" id="IPR011993">
    <property type="entry name" value="PH-like_dom_sf"/>
</dbReference>
<feature type="compositionally biased region" description="Basic and acidic residues" evidence="1">
    <location>
        <begin position="573"/>
        <end position="589"/>
    </location>
</feature>
<feature type="compositionally biased region" description="Basic and acidic residues" evidence="1">
    <location>
        <begin position="913"/>
        <end position="949"/>
    </location>
</feature>
<gene>
    <name evidence="2" type="ORF">DXG03_006923</name>
</gene>
<feature type="region of interest" description="Disordered" evidence="1">
    <location>
        <begin position="1437"/>
        <end position="1466"/>
    </location>
</feature>
<sequence>MPLADPDVQPQLLTVACRFVPYDQWLTTHVDPTWKVKQIKLWILSKCLGIPLDSASHPGGSNYPQTSTSAQATTAPGQRYRPASPITFAPDPRRRPVSPILFAKGTKGKEDKEKKGKTKGREPAAPSNTGDAPSADEKPTPSPVDGVEEDDDKGDSFDEAEVYRASPPPPLPPPLPPPAPSLPLQPTSAKWAKYNTVTSTYTLLRFSTGQILEDDLALTWYDVSQHELLELHAHSDVCSAPDASGVMSSSSSPLTTVSEHVHGGSNLRHNRSASLYSLALPSSALSAAAQAAFNTPQRVYLPPLNRAVLPQYVLPYWEGRVHALRVVWRVPDLDVPVANFANGYGIGYGGLGTTSMGGHEIGSYSGMRGAGGWDASVGRHTLAGQDAGAVPRHKKTSLEWRTRWLVIREGVLSLCRDRDDPTPTHILPLSSLTALRGAEHLAKSTYFSQAHPHHDKKSHSKSPSKSKKKKGRDIDTPRPRHPPQARQSTSTSGGTYQPVTDSEESDTAPAYPRRSTDSGVGVGEDGKAHSNGGQPIDDLRIVCIKFKMAERLKRDPRLDDTAVKVYGYAPGYGEDKDKDREKERREKEGWGVGRGAYTTTTTITAGGGGKGKGKDKKDKEEKRKKKGLLPWERDDKGKGKEKRDWISSALGVKKEKEKEKDRRLGKGLGLGLGLTAGVQDAKERFMREREQEREREREQEREREREVERKREQAALLEADAEARITFARRPAEGGASSSDGGITEEEGDHEEDAREGDGDQQNKRHVKGKGSRKDKGKGKELPVDSRDDAGLRRPFNRDVDADSDTDHESPIPPNARPDEGTSTTQLAGTLSDADDVSDAWSSPVFAHTDGSSDGGGSDGESEVGGPPGRSADGYRYGYRFGHRHESAEAARLGAGTSESGLRAEQESVLEEEDRREKEKANLERRKQKERTRTREEDREKEKEREKAEWIVLDMGNDIAFSSFLRILHRHLSPHTPSSFVSSNLSSSPIATPTPTPTRTPFPSPSSPRAQGSTPQPFPTPSLADLWRDEDKASSQTQSSAPPTSHEPASGSPTSSFRSGDRMNYEPPGHPPALADLSHPPTDAPSSLGVLPYPEWRTELAERAQRAGMGDIGRAMKWVLFQSARQLELDLEEVRARHNDDQRATAEVRRKKRAASSIQNNRRRSTSSRTSTITGGSNASKAASSTVYDSDVSEETGGMIEMSDSEECSEAEWQGWTADLHRQHRAQAQRKGEEEERKATVAADREKAFDESDGEMLEPPKTVEEDRTQVLERRMMLEPSAVVTTMYSAASAARTSFSTPSGTLYSPSSSESLSHRHRAMSFSPVDRSSSPAATSLHSHHGHTYSQSISPLGSQVARKHVLPAGNSLSHSASMYATGLRSGAATPALNLRRPSMPIITADQTFSLLEGAVIAPHAAVLRSPTASNFSFPAPAASYRFPDDQTSHTPSSTFTPVSSSPTSMPRRASSAGLVSLAGSFGRSSSVLARSGVVKKDGTKEAERMREKELKRAREQEDKAKEKERKLQRPKLSLATSSTHSHAAPPSETRQVRSPTISETGRAIMRRVKSGSSLNAGIALEEAHSPSLTQECSAAPHAAKKKRTVLVNRIVRGLDSAMDFVDGK</sequence>
<feature type="region of interest" description="Disordered" evidence="1">
    <location>
        <begin position="976"/>
        <end position="1090"/>
    </location>
</feature>
<feature type="region of interest" description="Disordered" evidence="1">
    <location>
        <begin position="1296"/>
        <end position="1348"/>
    </location>
</feature>
<feature type="compositionally biased region" description="Low complexity" evidence="1">
    <location>
        <begin position="1167"/>
        <end position="1177"/>
    </location>
</feature>
<evidence type="ECO:0000313" key="2">
    <source>
        <dbReference type="EMBL" id="KAG5645109.1"/>
    </source>
</evidence>
<feature type="region of interest" description="Disordered" evidence="1">
    <location>
        <begin position="1138"/>
        <end position="1193"/>
    </location>
</feature>
<feature type="compositionally biased region" description="Polar residues" evidence="1">
    <location>
        <begin position="1178"/>
        <end position="1188"/>
    </location>
</feature>
<feature type="region of interest" description="Disordered" evidence="1">
    <location>
        <begin position="447"/>
        <end position="535"/>
    </location>
</feature>
<feature type="compositionally biased region" description="Low complexity" evidence="1">
    <location>
        <begin position="595"/>
        <end position="604"/>
    </location>
</feature>
<feature type="region of interest" description="Disordered" evidence="1">
    <location>
        <begin position="1487"/>
        <end position="1551"/>
    </location>
</feature>
<dbReference type="OrthoDB" id="3225203at2759"/>
<feature type="compositionally biased region" description="Low complexity" evidence="1">
    <location>
        <begin position="978"/>
        <end position="991"/>
    </location>
</feature>
<reference evidence="2" key="1">
    <citation type="submission" date="2020-07" db="EMBL/GenBank/DDBJ databases">
        <authorList>
            <person name="Nieuwenhuis M."/>
            <person name="Van De Peppel L.J.J."/>
        </authorList>
    </citation>
    <scope>NUCLEOTIDE SEQUENCE</scope>
    <source>
        <strain evidence="2">AP01</strain>
        <tissue evidence="2">Mycelium</tissue>
    </source>
</reference>
<protein>
    <submittedName>
        <fullName evidence="2">Uncharacterized protein</fullName>
    </submittedName>
</protein>
<evidence type="ECO:0000256" key="1">
    <source>
        <dbReference type="SAM" id="MobiDB-lite"/>
    </source>
</evidence>
<name>A0A9P7G8Z2_9AGAR</name>
<feature type="compositionally biased region" description="Pro residues" evidence="1">
    <location>
        <begin position="166"/>
        <end position="183"/>
    </location>
</feature>
<feature type="compositionally biased region" description="Basic residues" evidence="1">
    <location>
        <begin position="451"/>
        <end position="471"/>
    </location>
</feature>
<feature type="region of interest" description="Disordered" evidence="1">
    <location>
        <begin position="568"/>
        <end position="952"/>
    </location>
</feature>
<feature type="compositionally biased region" description="Basic and acidic residues" evidence="1">
    <location>
        <begin position="1489"/>
        <end position="1522"/>
    </location>
</feature>
<feature type="compositionally biased region" description="Basic and acidic residues" evidence="1">
    <location>
        <begin position="1230"/>
        <end position="1250"/>
    </location>
</feature>
<feature type="compositionally biased region" description="Basic and acidic residues" evidence="1">
    <location>
        <begin position="107"/>
        <end position="122"/>
    </location>
</feature>
<dbReference type="Proteomes" id="UP000775547">
    <property type="component" value="Unassembled WGS sequence"/>
</dbReference>
<feature type="compositionally biased region" description="Low complexity" evidence="1">
    <location>
        <begin position="1443"/>
        <end position="1466"/>
    </location>
</feature>